<feature type="domain" description="HTH marR-type" evidence="6">
    <location>
        <begin position="15"/>
        <end position="151"/>
    </location>
</feature>
<dbReference type="GO" id="GO:0005737">
    <property type="term" value="C:cytoplasm"/>
    <property type="evidence" value="ECO:0007669"/>
    <property type="project" value="UniProtKB-SubCell"/>
</dbReference>
<keyword evidence="5" id="KW-0804">Transcription</keyword>
<dbReference type="GO" id="GO:0006950">
    <property type="term" value="P:response to stress"/>
    <property type="evidence" value="ECO:0007669"/>
    <property type="project" value="TreeGrafter"/>
</dbReference>
<evidence type="ECO:0000256" key="1">
    <source>
        <dbReference type="ARBA" id="ARBA00004496"/>
    </source>
</evidence>
<protein>
    <submittedName>
        <fullName evidence="7">MarR family transcriptional regulator</fullName>
    </submittedName>
</protein>
<dbReference type="Pfam" id="PF22381">
    <property type="entry name" value="Staph_reg_Sar_Rot"/>
    <property type="match status" value="1"/>
</dbReference>
<evidence type="ECO:0000259" key="6">
    <source>
        <dbReference type="PROSITE" id="PS50995"/>
    </source>
</evidence>
<dbReference type="InterPro" id="IPR055166">
    <property type="entry name" value="Transc_reg_Sar_Rot_HTH"/>
</dbReference>
<dbReference type="PANTHER" id="PTHR33164:SF5">
    <property type="entry name" value="ORGANIC HYDROPEROXIDE RESISTANCE TRANSCRIPTIONAL REGULATOR"/>
    <property type="match status" value="1"/>
</dbReference>
<keyword evidence="3" id="KW-0805">Transcription regulation</keyword>
<dbReference type="PROSITE" id="PS50995">
    <property type="entry name" value="HTH_MARR_2"/>
    <property type="match status" value="1"/>
</dbReference>
<evidence type="ECO:0000256" key="5">
    <source>
        <dbReference type="ARBA" id="ARBA00023163"/>
    </source>
</evidence>
<comment type="subcellular location">
    <subcellularLocation>
        <location evidence="1">Cytoplasm</location>
    </subcellularLocation>
</comment>
<dbReference type="EMBL" id="CP024608">
    <property type="protein sequence ID" value="ATQ73305.1"/>
    <property type="molecule type" value="Genomic_DNA"/>
</dbReference>
<dbReference type="OrthoDB" id="9806864at2"/>
<dbReference type="RefSeq" id="WP_099873118.1">
    <property type="nucleotide sequence ID" value="NZ_CP024608.1"/>
</dbReference>
<dbReference type="PANTHER" id="PTHR33164">
    <property type="entry name" value="TRANSCRIPTIONAL REGULATOR, MARR FAMILY"/>
    <property type="match status" value="1"/>
</dbReference>
<name>A0A2D2DE92_9BURK</name>
<dbReference type="Proteomes" id="UP000229897">
    <property type="component" value="Chromosome"/>
</dbReference>
<dbReference type="InterPro" id="IPR000835">
    <property type="entry name" value="HTH_MarR-typ"/>
</dbReference>
<evidence type="ECO:0000313" key="7">
    <source>
        <dbReference type="EMBL" id="ATQ73305.1"/>
    </source>
</evidence>
<reference evidence="7" key="1">
    <citation type="submission" date="2017-10" db="EMBL/GenBank/DDBJ databases">
        <title>Massilia psychrophilum sp. nov., a novel purple-pigmented bacterium isolated from Tianshan glacier, Xinjiang Municipality, China.</title>
        <authorList>
            <person name="Wang H."/>
        </authorList>
    </citation>
    <scope>NUCLEOTIDE SEQUENCE [LARGE SCALE GENOMIC DNA]</scope>
    <source>
        <strain evidence="7">B2</strain>
    </source>
</reference>
<dbReference type="PRINTS" id="PR00598">
    <property type="entry name" value="HTHMARR"/>
</dbReference>
<proteinExistence type="predicted"/>
<evidence type="ECO:0000313" key="8">
    <source>
        <dbReference type="Proteomes" id="UP000229897"/>
    </source>
</evidence>
<gene>
    <name evidence="7" type="ORF">CR152_01375</name>
</gene>
<keyword evidence="4" id="KW-0238">DNA-binding</keyword>
<dbReference type="FunFam" id="1.10.10.10:FF:000163">
    <property type="entry name" value="MarR family transcriptional regulator"/>
    <property type="match status" value="1"/>
</dbReference>
<keyword evidence="8" id="KW-1185">Reference proteome</keyword>
<dbReference type="InterPro" id="IPR039422">
    <property type="entry name" value="MarR/SlyA-like"/>
</dbReference>
<dbReference type="AlphaFoldDB" id="A0A2D2DE92"/>
<dbReference type="SUPFAM" id="SSF46785">
    <property type="entry name" value="Winged helix' DNA-binding domain"/>
    <property type="match status" value="1"/>
</dbReference>
<dbReference type="InterPro" id="IPR036390">
    <property type="entry name" value="WH_DNA-bd_sf"/>
</dbReference>
<evidence type="ECO:0000256" key="2">
    <source>
        <dbReference type="ARBA" id="ARBA00022490"/>
    </source>
</evidence>
<dbReference type="Gene3D" id="1.10.10.10">
    <property type="entry name" value="Winged helix-like DNA-binding domain superfamily/Winged helix DNA-binding domain"/>
    <property type="match status" value="1"/>
</dbReference>
<dbReference type="GO" id="GO:0003700">
    <property type="term" value="F:DNA-binding transcription factor activity"/>
    <property type="evidence" value="ECO:0007669"/>
    <property type="project" value="InterPro"/>
</dbReference>
<evidence type="ECO:0000256" key="4">
    <source>
        <dbReference type="ARBA" id="ARBA00023125"/>
    </source>
</evidence>
<dbReference type="GO" id="GO:0003677">
    <property type="term" value="F:DNA binding"/>
    <property type="evidence" value="ECO:0007669"/>
    <property type="project" value="UniProtKB-KW"/>
</dbReference>
<sequence>MDDKQTPNNEVPQLDGQLCFSLYSTSLAMSKLYRKLLRKLGLTYSQYLVLMVLWEQNELTVSEIGERLFLDSATLTPLLKRMEQAELLTRIRAASDERQVIISLTEAGSLLREDAKKFPSQLLCAVGCELDQVVSIKQQLDVLRSNLNKNT</sequence>
<keyword evidence="2" id="KW-0963">Cytoplasm</keyword>
<organism evidence="7 8">
    <name type="scientific">Massilia violaceinigra</name>
    <dbReference type="NCBI Taxonomy" id="2045208"/>
    <lineage>
        <taxon>Bacteria</taxon>
        <taxon>Pseudomonadati</taxon>
        <taxon>Pseudomonadota</taxon>
        <taxon>Betaproteobacteria</taxon>
        <taxon>Burkholderiales</taxon>
        <taxon>Oxalobacteraceae</taxon>
        <taxon>Telluria group</taxon>
        <taxon>Massilia</taxon>
    </lineage>
</organism>
<evidence type="ECO:0000256" key="3">
    <source>
        <dbReference type="ARBA" id="ARBA00023015"/>
    </source>
</evidence>
<dbReference type="InterPro" id="IPR036388">
    <property type="entry name" value="WH-like_DNA-bd_sf"/>
</dbReference>
<accession>A0A2D2DE92</accession>
<dbReference type="SMART" id="SM00347">
    <property type="entry name" value="HTH_MARR"/>
    <property type="match status" value="1"/>
</dbReference>
<dbReference type="KEGG" id="mass:CR152_01375"/>